<dbReference type="KEGG" id="oni:Osc7112_1253"/>
<dbReference type="RefSeq" id="WP_015175120.1">
    <property type="nucleotide sequence ID" value="NC_019729.1"/>
</dbReference>
<keyword evidence="1" id="KW-1133">Transmembrane helix</keyword>
<feature type="transmembrane region" description="Helical" evidence="1">
    <location>
        <begin position="108"/>
        <end position="127"/>
    </location>
</feature>
<evidence type="ECO:0008006" key="4">
    <source>
        <dbReference type="Google" id="ProtNLM"/>
    </source>
</evidence>
<evidence type="ECO:0000313" key="3">
    <source>
        <dbReference type="Proteomes" id="UP000010478"/>
    </source>
</evidence>
<evidence type="ECO:0000256" key="1">
    <source>
        <dbReference type="SAM" id="Phobius"/>
    </source>
</evidence>
<feature type="transmembrane region" description="Helical" evidence="1">
    <location>
        <begin position="362"/>
        <end position="380"/>
    </location>
</feature>
<feature type="transmembrane region" description="Helical" evidence="1">
    <location>
        <begin position="392"/>
        <end position="409"/>
    </location>
</feature>
<keyword evidence="1" id="KW-0472">Membrane</keyword>
<proteinExistence type="predicted"/>
<feature type="transmembrane region" description="Helical" evidence="1">
    <location>
        <begin position="147"/>
        <end position="175"/>
    </location>
</feature>
<organism evidence="2 3">
    <name type="scientific">Phormidium nigroviride PCC 7112</name>
    <dbReference type="NCBI Taxonomy" id="179408"/>
    <lineage>
        <taxon>Bacteria</taxon>
        <taxon>Bacillati</taxon>
        <taxon>Cyanobacteriota</taxon>
        <taxon>Cyanophyceae</taxon>
        <taxon>Oscillatoriophycideae</taxon>
        <taxon>Oscillatoriales</taxon>
        <taxon>Oscillatoriaceae</taxon>
        <taxon>Phormidium</taxon>
    </lineage>
</organism>
<accession>K9VCY7</accession>
<name>K9VCY7_9CYAN</name>
<dbReference type="EMBL" id="CP003614">
    <property type="protein sequence ID" value="AFZ05796.1"/>
    <property type="molecule type" value="Genomic_DNA"/>
</dbReference>
<dbReference type="HOGENOM" id="CLU_623596_0_0_3"/>
<feature type="transmembrane region" description="Helical" evidence="1">
    <location>
        <begin position="227"/>
        <end position="246"/>
    </location>
</feature>
<dbReference type="OrthoDB" id="569077at2"/>
<dbReference type="AlphaFoldDB" id="K9VCY7"/>
<dbReference type="Proteomes" id="UP000010478">
    <property type="component" value="Chromosome"/>
</dbReference>
<dbReference type="eggNOG" id="ENOG502ZARA">
    <property type="taxonomic scope" value="Bacteria"/>
</dbReference>
<reference evidence="2 3" key="1">
    <citation type="submission" date="2012-05" db="EMBL/GenBank/DDBJ databases">
        <title>Finished chromosome of genome of Oscillatoria sp. PCC 7112.</title>
        <authorList>
            <consortium name="US DOE Joint Genome Institute"/>
            <person name="Gugger M."/>
            <person name="Coursin T."/>
            <person name="Rippka R."/>
            <person name="Tandeau De Marsac N."/>
            <person name="Huntemann M."/>
            <person name="Wei C.-L."/>
            <person name="Han J."/>
            <person name="Detter J.C."/>
            <person name="Han C."/>
            <person name="Tapia R."/>
            <person name="Davenport K."/>
            <person name="Daligault H."/>
            <person name="Erkkila T."/>
            <person name="Gu W."/>
            <person name="Munk A.C.C."/>
            <person name="Teshima H."/>
            <person name="Xu Y."/>
            <person name="Chain P."/>
            <person name="Chen A."/>
            <person name="Krypides N."/>
            <person name="Mavromatis K."/>
            <person name="Markowitz V."/>
            <person name="Szeto E."/>
            <person name="Ivanova N."/>
            <person name="Mikhailova N."/>
            <person name="Ovchinnikova G."/>
            <person name="Pagani I."/>
            <person name="Pati A."/>
            <person name="Goodwin L."/>
            <person name="Peters L."/>
            <person name="Pitluck S."/>
            <person name="Woyke T."/>
            <person name="Kerfeld C."/>
        </authorList>
    </citation>
    <scope>NUCLEOTIDE SEQUENCE [LARGE SCALE GENOMIC DNA]</scope>
    <source>
        <strain evidence="2 3">PCC 7112</strain>
    </source>
</reference>
<sequence length="453" mass="51173">MLESVYLVLIVLIIIIEFIRKKDNEIDFLSMFNLAFILWYPLPGFLIAFDVQKAVGADWESVLANTNSWQTATAIFIGYFIVVKGFYSTSARTLGKKIVIKSRHSGIIFCYTIFLLLFSLASIQIYSSAFGGISNAITQGLAARSGWVSTGALGFFMRFLSGTGFSSYLLAAFVFEKNTGKHKLLKVVLFLGSVASALISFMLRAGRLNIIYYILGFYQIYILKTKKIPRISSAIFIIFTALFLFYGKNLFSSLSAIPDGFDAVIDRFNQSIQDNARDEGFSFYGFMSNFYYTVFSLDTAFSKSYDLRWFIDILYGILSLVPDRLLGSESPETVLYYNTVFIVGSFDYAIPTGFLAFGIYSLWWPGLVIVCLTYGWIGGCLQSTLEKHLRDVFWMPYFYALVAQIWVFFQGSDPESFFQSNFMLLAASFLLMALGSKILIVRRDQKISSVHGN</sequence>
<feature type="transmembrane region" description="Helical" evidence="1">
    <location>
        <begin position="69"/>
        <end position="87"/>
    </location>
</feature>
<evidence type="ECO:0000313" key="2">
    <source>
        <dbReference type="EMBL" id="AFZ05796.1"/>
    </source>
</evidence>
<feature type="transmembrane region" description="Helical" evidence="1">
    <location>
        <begin position="421"/>
        <end position="440"/>
    </location>
</feature>
<feature type="transmembrane region" description="Helical" evidence="1">
    <location>
        <begin position="187"/>
        <end position="215"/>
    </location>
</feature>
<gene>
    <name evidence="2" type="ORF">Osc7112_1253</name>
</gene>
<keyword evidence="3" id="KW-1185">Reference proteome</keyword>
<feature type="transmembrane region" description="Helical" evidence="1">
    <location>
        <begin position="6"/>
        <end position="21"/>
    </location>
</feature>
<feature type="transmembrane region" description="Helical" evidence="1">
    <location>
        <begin position="28"/>
        <end position="49"/>
    </location>
</feature>
<keyword evidence="1" id="KW-0812">Transmembrane</keyword>
<protein>
    <recommendedName>
        <fullName evidence="4">Oligosaccharide repeat unit polymerase</fullName>
    </recommendedName>
</protein>
<dbReference type="STRING" id="179408.Osc7112_1253"/>